<dbReference type="EMBL" id="AAMS01000005">
    <property type="protein sequence ID" value="EAQ06441.1"/>
    <property type="molecule type" value="Genomic_DNA"/>
</dbReference>
<reference evidence="1 2" key="1">
    <citation type="submission" date="2006-01" db="EMBL/GenBank/DDBJ databases">
        <authorList>
            <person name="Hagstrom A."/>
            <person name="Ferriera S."/>
            <person name="Johnson J."/>
            <person name="Kravitz S."/>
            <person name="Halpern A."/>
            <person name="Remington K."/>
            <person name="Beeson K."/>
            <person name="Tran B."/>
            <person name="Rogers Y.-H."/>
            <person name="Friedman R."/>
            <person name="Venter J.C."/>
        </authorList>
    </citation>
    <scope>NUCLEOTIDE SEQUENCE [LARGE SCALE GENOMIC DNA]</scope>
    <source>
        <strain evidence="1 2">SKA53</strain>
    </source>
</reference>
<evidence type="ECO:0000313" key="2">
    <source>
        <dbReference type="Proteomes" id="UP000004507"/>
    </source>
</evidence>
<dbReference type="Proteomes" id="UP000004507">
    <property type="component" value="Unassembled WGS sequence"/>
</dbReference>
<organism evidence="1 2">
    <name type="scientific">Yoonia vestfoldensis SKA53</name>
    <dbReference type="NCBI Taxonomy" id="314232"/>
    <lineage>
        <taxon>Bacteria</taxon>
        <taxon>Pseudomonadati</taxon>
        <taxon>Pseudomonadota</taxon>
        <taxon>Alphaproteobacteria</taxon>
        <taxon>Rhodobacterales</taxon>
        <taxon>Paracoccaceae</taxon>
        <taxon>Yoonia</taxon>
    </lineage>
</organism>
<dbReference type="STRING" id="314232.SKA53_05118"/>
<keyword evidence="2" id="KW-1185">Reference proteome</keyword>
<protein>
    <submittedName>
        <fullName evidence="1">Uncharacterized protein</fullName>
    </submittedName>
</protein>
<comment type="caution">
    <text evidence="1">The sequence shown here is derived from an EMBL/GenBank/DDBJ whole genome shotgun (WGS) entry which is preliminary data.</text>
</comment>
<gene>
    <name evidence="1" type="ORF">SKA53_05118</name>
</gene>
<proteinExistence type="predicted"/>
<sequence length="214" mass="23163">MVVLVTLGTVSAGLASRELSAAFVDPDENGSAVVFWTVPPVVLPVSSGSRHQRRLLSSCLFLLTAQQFSFQAAEVQQETTANCAMQARHARASGLELSEIYAVLAFEHLAAGDLVGVDRMLRHSVTLAPTDLAMIVYRIRIGFLAFSPQELTQNGGLLERELPVLIGSGRGVTVAASLYAQVPDLRPIVDRIADALPALDRQRFLDALRREIRG</sequence>
<dbReference type="HOGENOM" id="CLU_1287557_0_0_5"/>
<evidence type="ECO:0000313" key="1">
    <source>
        <dbReference type="EMBL" id="EAQ06441.1"/>
    </source>
</evidence>
<name>A3V6B7_9RHOB</name>
<dbReference type="AlphaFoldDB" id="A3V6B7"/>
<accession>A3V6B7</accession>